<name>A0A1I7FVM2_9BURK</name>
<keyword evidence="2" id="KW-1185">Reference proteome</keyword>
<protein>
    <recommendedName>
        <fullName evidence="3">PLD-like domain-containing protein</fullName>
    </recommendedName>
</protein>
<dbReference type="AlphaFoldDB" id="A0A1I7FVM2"/>
<evidence type="ECO:0000313" key="1">
    <source>
        <dbReference type="EMBL" id="SFU40245.1"/>
    </source>
</evidence>
<dbReference type="SUPFAM" id="SSF56024">
    <property type="entry name" value="Phospholipase D/nuclease"/>
    <property type="match status" value="1"/>
</dbReference>
<dbReference type="STRING" id="343013.SAMN04489707_100376"/>
<proteinExistence type="predicted"/>
<dbReference type="OrthoDB" id="8410695at2"/>
<evidence type="ECO:0008006" key="3">
    <source>
        <dbReference type="Google" id="ProtNLM"/>
    </source>
</evidence>
<dbReference type="EMBL" id="FPBX01000003">
    <property type="protein sequence ID" value="SFU40245.1"/>
    <property type="molecule type" value="Genomic_DNA"/>
</dbReference>
<evidence type="ECO:0000313" key="2">
    <source>
        <dbReference type="Proteomes" id="UP000183656"/>
    </source>
</evidence>
<organism evidence="1 2">
    <name type="scientific">Paenacidovorax caeni</name>
    <dbReference type="NCBI Taxonomy" id="343013"/>
    <lineage>
        <taxon>Bacteria</taxon>
        <taxon>Pseudomonadati</taxon>
        <taxon>Pseudomonadota</taxon>
        <taxon>Betaproteobacteria</taxon>
        <taxon>Burkholderiales</taxon>
        <taxon>Comamonadaceae</taxon>
        <taxon>Paenacidovorax</taxon>
    </lineage>
</organism>
<accession>A0A1I7FVM2</accession>
<gene>
    <name evidence="1" type="ORF">SAMN04489707_100376</name>
</gene>
<dbReference type="RefSeq" id="WP_054254682.1">
    <property type="nucleotide sequence ID" value="NZ_CYIG01000001.1"/>
</dbReference>
<dbReference type="Gene3D" id="3.30.870.10">
    <property type="entry name" value="Endonuclease Chain A"/>
    <property type="match status" value="1"/>
</dbReference>
<sequence>MSTELRIPLTEIRVKFRAGSRRPITELDRLVMQAIATGASSVSDLAPIFQLPERLLVECLIDLMDMALLALDIGGSGFRLTEFGTRSLEQRLTTFGERLGDAEELIFLREDLTGRIGPRRIVWYAREKGEIPPGTALGNSSFGEMERLLLQELKANKDYQGMHLHSVESIIPVRDGISFKVTVDEERISGLPRQWGHLQPLLVAEAKKRGVSYVGVSKHDEPIEDLAWCEINLRESDLLLTASSHESTLLDAIKQAHSHLLIVSAHVSEKMLNTLQADITAAMLRGVRVDVLWGLPSLDEGGEPHAKTTKSWSQAIRKSSSGSGDNLAVNAEPLNSDGKVLIWDTQDGSYQAIVGSYNWLYGLVGSVAERRGSEASVRIYDPRLVGSICSTLAGWLDDGGQQSSGIPLRWRQIGLHLAQQEPPSVEQDTPVSRARVIFDEGHAQMLREGLMNADQRLLVTSHKLNRSATGDPNDGGGKLEWLARRERNDGLRFALVSGRKPKGDSWTSEDQNRLEELVGVVGGSMSLGEGTHARVLVYDDVVVVSSYNFLSTTQDKRQIGVMLQSKATADTLWDAFEVAKMHSGDGSSFSRLATLSAS</sequence>
<reference evidence="1 2" key="1">
    <citation type="submission" date="2016-10" db="EMBL/GenBank/DDBJ databases">
        <authorList>
            <person name="de Groot N.N."/>
        </authorList>
    </citation>
    <scope>NUCLEOTIDE SEQUENCE [LARGE SCALE GENOMIC DNA]</scope>
    <source>
        <strain evidence="1 2">R-24608</strain>
    </source>
</reference>
<dbReference type="Proteomes" id="UP000183656">
    <property type="component" value="Unassembled WGS sequence"/>
</dbReference>